<feature type="compositionally biased region" description="Basic and acidic residues" evidence="1">
    <location>
        <begin position="197"/>
        <end position="206"/>
    </location>
</feature>
<accession>A0A9P5PWA1</accession>
<dbReference type="AlphaFoldDB" id="A0A9P5PWA1"/>
<organism evidence="2 3">
    <name type="scientific">Rhodocollybia butyracea</name>
    <dbReference type="NCBI Taxonomy" id="206335"/>
    <lineage>
        <taxon>Eukaryota</taxon>
        <taxon>Fungi</taxon>
        <taxon>Dikarya</taxon>
        <taxon>Basidiomycota</taxon>
        <taxon>Agaricomycotina</taxon>
        <taxon>Agaricomycetes</taxon>
        <taxon>Agaricomycetidae</taxon>
        <taxon>Agaricales</taxon>
        <taxon>Marasmiineae</taxon>
        <taxon>Omphalotaceae</taxon>
        <taxon>Rhodocollybia</taxon>
    </lineage>
</organism>
<protein>
    <submittedName>
        <fullName evidence="2">Uncharacterized protein</fullName>
    </submittedName>
</protein>
<name>A0A9P5PWA1_9AGAR</name>
<dbReference type="Proteomes" id="UP000772434">
    <property type="component" value="Unassembled WGS sequence"/>
</dbReference>
<gene>
    <name evidence="2" type="ORF">BDP27DRAFT_1382873</name>
</gene>
<sequence>MYRICSVKLGNATSWAVSGHYHVKLPEILDNDGGSGEIEETMMWFALSQVKSNVEDQAERDWTRSNGSENETPIWMNNDWRLRWIRRMGRREAQIQILLYFLILSLPGPQPLHPESPEMSSIKRRKRPRKKITPLSMWQLMGDLDSNEVVCITTKEKNELDWAQLFCQNTIEHLFKLSLPESCALFRSKVSPNSPFSDKEDEHDGLIRPFNPPTRHPSPALSTTSTALQRERSRSLSVSLAEEAEGKQKAKRTGLGLNKGRVLSQEVSMSFKSKNKAPTAMTAATASFWLSESHPREQDKPTKHEPSVTVLVEVTPSKPVRTVSMSQVHIADSTTILVEATPVKSVWTSQSHSTSRTGLFSRAPSLLGSVGEEEEIWNTVHQIFSC</sequence>
<evidence type="ECO:0000313" key="2">
    <source>
        <dbReference type="EMBL" id="KAF9070297.1"/>
    </source>
</evidence>
<evidence type="ECO:0000313" key="3">
    <source>
        <dbReference type="Proteomes" id="UP000772434"/>
    </source>
</evidence>
<dbReference type="OrthoDB" id="3003917at2759"/>
<evidence type="ECO:0000256" key="1">
    <source>
        <dbReference type="SAM" id="MobiDB-lite"/>
    </source>
</evidence>
<keyword evidence="3" id="KW-1185">Reference proteome</keyword>
<comment type="caution">
    <text evidence="2">The sequence shown here is derived from an EMBL/GenBank/DDBJ whole genome shotgun (WGS) entry which is preliminary data.</text>
</comment>
<proteinExistence type="predicted"/>
<dbReference type="EMBL" id="JADNRY010000042">
    <property type="protein sequence ID" value="KAF9070297.1"/>
    <property type="molecule type" value="Genomic_DNA"/>
</dbReference>
<reference evidence="2" key="1">
    <citation type="submission" date="2020-11" db="EMBL/GenBank/DDBJ databases">
        <authorList>
            <consortium name="DOE Joint Genome Institute"/>
            <person name="Ahrendt S."/>
            <person name="Riley R."/>
            <person name="Andreopoulos W."/>
            <person name="Labutti K."/>
            <person name="Pangilinan J."/>
            <person name="Ruiz-Duenas F.J."/>
            <person name="Barrasa J.M."/>
            <person name="Sanchez-Garcia M."/>
            <person name="Camarero S."/>
            <person name="Miyauchi S."/>
            <person name="Serrano A."/>
            <person name="Linde D."/>
            <person name="Babiker R."/>
            <person name="Drula E."/>
            <person name="Ayuso-Fernandez I."/>
            <person name="Pacheco R."/>
            <person name="Padilla G."/>
            <person name="Ferreira P."/>
            <person name="Barriuso J."/>
            <person name="Kellner H."/>
            <person name="Castanera R."/>
            <person name="Alfaro M."/>
            <person name="Ramirez L."/>
            <person name="Pisabarro A.G."/>
            <person name="Kuo A."/>
            <person name="Tritt A."/>
            <person name="Lipzen A."/>
            <person name="He G."/>
            <person name="Yan M."/>
            <person name="Ng V."/>
            <person name="Cullen D."/>
            <person name="Martin F."/>
            <person name="Rosso M.-N."/>
            <person name="Henrissat B."/>
            <person name="Hibbett D."/>
            <person name="Martinez A.T."/>
            <person name="Grigoriev I.V."/>
        </authorList>
    </citation>
    <scope>NUCLEOTIDE SEQUENCE</scope>
    <source>
        <strain evidence="2">AH 40177</strain>
    </source>
</reference>
<feature type="region of interest" description="Disordered" evidence="1">
    <location>
        <begin position="190"/>
        <end position="257"/>
    </location>
</feature>